<feature type="compositionally biased region" description="Low complexity" evidence="10">
    <location>
        <begin position="124"/>
        <end position="137"/>
    </location>
</feature>
<feature type="compositionally biased region" description="Basic and acidic residues" evidence="10">
    <location>
        <begin position="1"/>
        <end position="18"/>
    </location>
</feature>
<dbReference type="EMBL" id="BFEA01000042">
    <property type="protein sequence ID" value="GBG63754.1"/>
    <property type="molecule type" value="Genomic_DNA"/>
</dbReference>
<comment type="subcellular location">
    <subcellularLocation>
        <location evidence="1 8 9">Nucleus</location>
    </subcellularLocation>
</comment>
<feature type="domain" description="Homeobox" evidence="11">
    <location>
        <begin position="251"/>
        <end position="311"/>
    </location>
</feature>
<organism evidence="12 13">
    <name type="scientific">Chara braunii</name>
    <name type="common">Braun's stonewort</name>
    <dbReference type="NCBI Taxonomy" id="69332"/>
    <lineage>
        <taxon>Eukaryota</taxon>
        <taxon>Viridiplantae</taxon>
        <taxon>Streptophyta</taxon>
        <taxon>Charophyceae</taxon>
        <taxon>Charales</taxon>
        <taxon>Characeae</taxon>
        <taxon>Chara</taxon>
    </lineage>
</organism>
<keyword evidence="3" id="KW-0805">Transcription regulation</keyword>
<evidence type="ECO:0000256" key="10">
    <source>
        <dbReference type="SAM" id="MobiDB-lite"/>
    </source>
</evidence>
<sequence length="426" mass="46507">MILSDDRDRLRTPRDLDRLQALSSSGRETSGGQPRCRSSSPSSSTTLKMCTDESEEYSIERRSRSPPACLSPSRFESDPVRFDSDPVRYDPYAVRFDPLPVCSSGHSSPPVTLNLMIPSWRQSTAVTTTTTHPTPTASKPQALRPQAPSGPGLQTAALSFRSGDDSMDDSSAERPATPSGGAGGLGGLRGIDMNQVPCIPPEEEAELRGEQADSARLHAHPSLLVKREREPSPPRPSGVSAGNGNSDEEEGTTTRKKLRLTREQSQLLEQSFKEHTTLNPKQKNALARQLNLRPRQVEVWFQNRRARTKLKQTEVDFEVLKRFCETLKEENRKLHKELQDLKSAIKVVPPCIISQDLCMPLTAATLAMCPSCERITSLDSSSNGRNASGLGTGLSTGLGFPKAELAFLKPTIPGFSHFAHPPAACS</sequence>
<evidence type="ECO:0000256" key="6">
    <source>
        <dbReference type="ARBA" id="ARBA00023163"/>
    </source>
</evidence>
<dbReference type="PANTHER" id="PTHR45714">
    <property type="entry name" value="HOMEOBOX-LEUCINE ZIPPER PROTEIN HAT14"/>
    <property type="match status" value="1"/>
</dbReference>
<evidence type="ECO:0000256" key="4">
    <source>
        <dbReference type="ARBA" id="ARBA00023125"/>
    </source>
</evidence>
<feature type="region of interest" description="Disordered" evidence="10">
    <location>
        <begin position="124"/>
        <end position="196"/>
    </location>
</feature>
<evidence type="ECO:0000313" key="12">
    <source>
        <dbReference type="EMBL" id="GBG63754.1"/>
    </source>
</evidence>
<dbReference type="AlphaFoldDB" id="A0A388K123"/>
<evidence type="ECO:0000256" key="2">
    <source>
        <dbReference type="ARBA" id="ARBA00006074"/>
    </source>
</evidence>
<dbReference type="GO" id="GO:0000981">
    <property type="term" value="F:DNA-binding transcription factor activity, RNA polymerase II-specific"/>
    <property type="evidence" value="ECO:0007669"/>
    <property type="project" value="InterPro"/>
</dbReference>
<feature type="DNA-binding region" description="Homeobox" evidence="8">
    <location>
        <begin position="253"/>
        <end position="312"/>
    </location>
</feature>
<evidence type="ECO:0000256" key="5">
    <source>
        <dbReference type="ARBA" id="ARBA00023155"/>
    </source>
</evidence>
<feature type="compositionally biased region" description="Gly residues" evidence="10">
    <location>
        <begin position="180"/>
        <end position="189"/>
    </location>
</feature>
<feature type="compositionally biased region" description="Polar residues" evidence="10">
    <location>
        <begin position="21"/>
        <end position="32"/>
    </location>
</feature>
<dbReference type="GO" id="GO:0043565">
    <property type="term" value="F:sequence-specific DNA binding"/>
    <property type="evidence" value="ECO:0007669"/>
    <property type="project" value="InterPro"/>
</dbReference>
<feature type="compositionally biased region" description="Basic and acidic residues" evidence="10">
    <location>
        <begin position="75"/>
        <end position="86"/>
    </location>
</feature>
<proteinExistence type="inferred from homology"/>
<dbReference type="CDD" id="cd00086">
    <property type="entry name" value="homeodomain"/>
    <property type="match status" value="1"/>
</dbReference>
<dbReference type="SUPFAM" id="SSF46689">
    <property type="entry name" value="Homeodomain-like"/>
    <property type="match status" value="1"/>
</dbReference>
<comment type="similarity">
    <text evidence="2">Belongs to the HD-ZIP homeobox family. Class II subfamily.</text>
</comment>
<keyword evidence="4 8" id="KW-0238">DNA-binding</keyword>
<keyword evidence="6" id="KW-0804">Transcription</keyword>
<dbReference type="InterPro" id="IPR009057">
    <property type="entry name" value="Homeodomain-like_sf"/>
</dbReference>
<feature type="region of interest" description="Disordered" evidence="10">
    <location>
        <begin position="221"/>
        <end position="259"/>
    </location>
</feature>
<dbReference type="FunFam" id="1.10.10.60:FF:000577">
    <property type="entry name" value="Homeobox-leucine zipper protein 18"/>
    <property type="match status" value="1"/>
</dbReference>
<dbReference type="PROSITE" id="PS00027">
    <property type="entry name" value="HOMEOBOX_1"/>
    <property type="match status" value="1"/>
</dbReference>
<keyword evidence="7 8" id="KW-0539">Nucleus</keyword>
<dbReference type="GO" id="GO:0005634">
    <property type="term" value="C:nucleus"/>
    <property type="evidence" value="ECO:0007669"/>
    <property type="project" value="UniProtKB-SubCell"/>
</dbReference>
<dbReference type="Pfam" id="PF02183">
    <property type="entry name" value="HALZ"/>
    <property type="match status" value="1"/>
</dbReference>
<dbReference type="Gene3D" id="1.10.10.60">
    <property type="entry name" value="Homeodomain-like"/>
    <property type="match status" value="1"/>
</dbReference>
<dbReference type="SMART" id="SM00340">
    <property type="entry name" value="HALZ"/>
    <property type="match status" value="1"/>
</dbReference>
<dbReference type="Proteomes" id="UP000265515">
    <property type="component" value="Unassembled WGS sequence"/>
</dbReference>
<evidence type="ECO:0000313" key="13">
    <source>
        <dbReference type="Proteomes" id="UP000265515"/>
    </source>
</evidence>
<evidence type="ECO:0000256" key="9">
    <source>
        <dbReference type="RuleBase" id="RU000682"/>
    </source>
</evidence>
<name>A0A388K123_CHABU</name>
<accession>A0A388K123</accession>
<dbReference type="InterPro" id="IPR003106">
    <property type="entry name" value="Leu_zip_homeo"/>
</dbReference>
<dbReference type="Gramene" id="GBG63754">
    <property type="protein sequence ID" value="GBG63754"/>
    <property type="gene ID" value="CBR_g39298"/>
</dbReference>
<gene>
    <name evidence="12" type="ORF">CBR_g39298</name>
</gene>
<dbReference type="InterPro" id="IPR050762">
    <property type="entry name" value="HD-ZIP_Homeobox_LZ_Class_II"/>
</dbReference>
<dbReference type="InterPro" id="IPR001356">
    <property type="entry name" value="HD"/>
</dbReference>
<reference evidence="12 13" key="1">
    <citation type="journal article" date="2018" name="Cell">
        <title>The Chara Genome: Secondary Complexity and Implications for Plant Terrestrialization.</title>
        <authorList>
            <person name="Nishiyama T."/>
            <person name="Sakayama H."/>
            <person name="Vries J.D."/>
            <person name="Buschmann H."/>
            <person name="Saint-Marcoux D."/>
            <person name="Ullrich K.K."/>
            <person name="Haas F.B."/>
            <person name="Vanderstraeten L."/>
            <person name="Becker D."/>
            <person name="Lang D."/>
            <person name="Vosolsobe S."/>
            <person name="Rombauts S."/>
            <person name="Wilhelmsson P.K.I."/>
            <person name="Janitza P."/>
            <person name="Kern R."/>
            <person name="Heyl A."/>
            <person name="Rumpler F."/>
            <person name="Villalobos L.I.A.C."/>
            <person name="Clay J.M."/>
            <person name="Skokan R."/>
            <person name="Toyoda A."/>
            <person name="Suzuki Y."/>
            <person name="Kagoshima H."/>
            <person name="Schijlen E."/>
            <person name="Tajeshwar N."/>
            <person name="Catarino B."/>
            <person name="Hetherington A.J."/>
            <person name="Saltykova A."/>
            <person name="Bonnot C."/>
            <person name="Breuninger H."/>
            <person name="Symeonidi A."/>
            <person name="Radhakrishnan G.V."/>
            <person name="Van Nieuwerburgh F."/>
            <person name="Deforce D."/>
            <person name="Chang C."/>
            <person name="Karol K.G."/>
            <person name="Hedrich R."/>
            <person name="Ulvskov P."/>
            <person name="Glockner G."/>
            <person name="Delwiche C.F."/>
            <person name="Petrasek J."/>
            <person name="Van de Peer Y."/>
            <person name="Friml J."/>
            <person name="Beilby M."/>
            <person name="Dolan L."/>
            <person name="Kohara Y."/>
            <person name="Sugano S."/>
            <person name="Fujiyama A."/>
            <person name="Delaux P.-M."/>
            <person name="Quint M."/>
            <person name="TheiBen G."/>
            <person name="Hagemann M."/>
            <person name="Harholt J."/>
            <person name="Dunand C."/>
            <person name="Zachgo S."/>
            <person name="Langdale J."/>
            <person name="Maumus F."/>
            <person name="Straeten D.V.D."/>
            <person name="Gould S.B."/>
            <person name="Rensing S.A."/>
        </authorList>
    </citation>
    <scope>NUCLEOTIDE SEQUENCE [LARGE SCALE GENOMIC DNA]</scope>
    <source>
        <strain evidence="12 13">S276</strain>
    </source>
</reference>
<evidence type="ECO:0000256" key="7">
    <source>
        <dbReference type="ARBA" id="ARBA00023242"/>
    </source>
</evidence>
<dbReference type="InterPro" id="IPR017970">
    <property type="entry name" value="Homeobox_CS"/>
</dbReference>
<protein>
    <recommendedName>
        <fullName evidence="11">Homeobox domain-containing protein</fullName>
    </recommendedName>
</protein>
<dbReference type="SMART" id="SM00389">
    <property type="entry name" value="HOX"/>
    <property type="match status" value="1"/>
</dbReference>
<dbReference type="PANTHER" id="PTHR45714:SF34">
    <property type="entry name" value="HOMEOBOX-LEUCINE ZIPPER PROTEIN HAT9"/>
    <property type="match status" value="1"/>
</dbReference>
<keyword evidence="13" id="KW-1185">Reference proteome</keyword>
<dbReference type="Pfam" id="PF00046">
    <property type="entry name" value="Homeodomain"/>
    <property type="match status" value="1"/>
</dbReference>
<keyword evidence="5 8" id="KW-0371">Homeobox</keyword>
<evidence type="ECO:0000256" key="3">
    <source>
        <dbReference type="ARBA" id="ARBA00023015"/>
    </source>
</evidence>
<dbReference type="PROSITE" id="PS50071">
    <property type="entry name" value="HOMEOBOX_2"/>
    <property type="match status" value="1"/>
</dbReference>
<dbReference type="OrthoDB" id="6159439at2759"/>
<evidence type="ECO:0000256" key="1">
    <source>
        <dbReference type="ARBA" id="ARBA00004123"/>
    </source>
</evidence>
<comment type="caution">
    <text evidence="12">The sequence shown here is derived from an EMBL/GenBank/DDBJ whole genome shotgun (WGS) entry which is preliminary data.</text>
</comment>
<evidence type="ECO:0000256" key="8">
    <source>
        <dbReference type="PROSITE-ProRule" id="PRU00108"/>
    </source>
</evidence>
<dbReference type="STRING" id="69332.A0A388K123"/>
<feature type="region of interest" description="Disordered" evidence="10">
    <location>
        <begin position="1"/>
        <end position="86"/>
    </location>
</feature>
<evidence type="ECO:0000259" key="11">
    <source>
        <dbReference type="PROSITE" id="PS50071"/>
    </source>
</evidence>